<keyword evidence="1" id="KW-0812">Transmembrane</keyword>
<keyword evidence="1" id="KW-0472">Membrane</keyword>
<name>A0AA40YVV6_WEICO</name>
<evidence type="ECO:0000313" key="2">
    <source>
        <dbReference type="EMBL" id="MBJ7631846.1"/>
    </source>
</evidence>
<dbReference type="AlphaFoldDB" id="A0AA40YVV6"/>
<comment type="caution">
    <text evidence="3">The sequence shown here is derived from an EMBL/GenBank/DDBJ whole genome shotgun (WGS) entry which is preliminary data.</text>
</comment>
<dbReference type="Proteomes" id="UP000728106">
    <property type="component" value="Unassembled WGS sequence"/>
</dbReference>
<accession>A0AA40YVV6</accession>
<keyword evidence="1" id="KW-1133">Transmembrane helix</keyword>
<sequence>MRRIIKLLTDPLFWVWLVSMGEMVWSVWIHLYGPGMSLLWLGLNLAMIFEIMAKH</sequence>
<dbReference type="Proteomes" id="UP000808038">
    <property type="component" value="Unassembled WGS sequence"/>
</dbReference>
<evidence type="ECO:0000256" key="1">
    <source>
        <dbReference type="SAM" id="Phobius"/>
    </source>
</evidence>
<reference evidence="3 4" key="2">
    <citation type="journal article" date="2021" name="Int. J. Food Microbiol.">
        <title>Safety demonstration of a microbial species for use in the food chain: Weissella confusa.</title>
        <authorList>
            <person name="Bourdichon F."/>
            <person name="Patrone V."/>
            <person name="Fontana A."/>
            <person name="Milani G."/>
            <person name="Morelli L."/>
        </authorList>
    </citation>
    <scope>NUCLEOTIDE SEQUENCE [LARGE SCALE GENOMIC DNA]</scope>
    <source>
        <strain evidence="2">CCUG 30943</strain>
        <strain evidence="3 4">CCUG 43002</strain>
    </source>
</reference>
<evidence type="ECO:0000313" key="3">
    <source>
        <dbReference type="EMBL" id="MBJ7639658.1"/>
    </source>
</evidence>
<organism evidence="3 4">
    <name type="scientific">Weissella confusa</name>
    <name type="common">Lactobacillus confusus</name>
    <dbReference type="NCBI Taxonomy" id="1583"/>
    <lineage>
        <taxon>Bacteria</taxon>
        <taxon>Bacillati</taxon>
        <taxon>Bacillota</taxon>
        <taxon>Bacilli</taxon>
        <taxon>Lactobacillales</taxon>
        <taxon>Lactobacillaceae</taxon>
        <taxon>Weissella</taxon>
    </lineage>
</organism>
<feature type="transmembrane region" description="Helical" evidence="1">
    <location>
        <begin position="12"/>
        <end position="31"/>
    </location>
</feature>
<keyword evidence="4" id="KW-1185">Reference proteome</keyword>
<protein>
    <submittedName>
        <fullName evidence="3">Uncharacterized protein</fullName>
    </submittedName>
</protein>
<dbReference type="EMBL" id="JAAOCX010000002">
    <property type="protein sequence ID" value="MBJ7631846.1"/>
    <property type="molecule type" value="Genomic_DNA"/>
</dbReference>
<dbReference type="GeneID" id="57979905"/>
<evidence type="ECO:0000313" key="4">
    <source>
        <dbReference type="Proteomes" id="UP000728106"/>
    </source>
</evidence>
<reference evidence="3" key="1">
    <citation type="submission" date="2020-02" db="EMBL/GenBank/DDBJ databases">
        <authorList>
            <person name="Fontana A."/>
            <person name="Patrone V."/>
            <person name="Morelli L."/>
        </authorList>
    </citation>
    <scope>NUCLEOTIDE SEQUENCE</scope>
    <source>
        <strain evidence="2">CCUG 30943</strain>
        <strain evidence="3">CCUG 43002</strain>
    </source>
</reference>
<dbReference type="RefSeq" id="WP_157953808.1">
    <property type="nucleotide sequence ID" value="NZ_ALXH01000043.1"/>
</dbReference>
<proteinExistence type="predicted"/>
<gene>
    <name evidence="3" type="ORF">HAU20_09760</name>
    <name evidence="2" type="ORF">HAU43_01835</name>
</gene>
<dbReference type="EMBL" id="JAAOCP010000013">
    <property type="protein sequence ID" value="MBJ7639658.1"/>
    <property type="molecule type" value="Genomic_DNA"/>
</dbReference>